<dbReference type="SMART" id="SM00829">
    <property type="entry name" value="PKS_ER"/>
    <property type="match status" value="1"/>
</dbReference>
<dbReference type="InterPro" id="IPR036291">
    <property type="entry name" value="NAD(P)-bd_dom_sf"/>
</dbReference>
<evidence type="ECO:0000313" key="5">
    <source>
        <dbReference type="Proteomes" id="UP000250416"/>
    </source>
</evidence>
<dbReference type="SUPFAM" id="SSF50129">
    <property type="entry name" value="GroES-like"/>
    <property type="match status" value="1"/>
</dbReference>
<accession>A0AAE8NGE5</accession>
<dbReference type="PANTHER" id="PTHR43205">
    <property type="entry name" value="PROSTAGLANDIN REDUCTASE"/>
    <property type="match status" value="1"/>
</dbReference>
<dbReference type="InterPro" id="IPR013149">
    <property type="entry name" value="ADH-like_C"/>
</dbReference>
<dbReference type="PANTHER" id="PTHR43205:SF7">
    <property type="entry name" value="PROSTAGLANDIN REDUCTASE 1"/>
    <property type="match status" value="1"/>
</dbReference>
<dbReference type="SUPFAM" id="SSF51735">
    <property type="entry name" value="NAD(P)-binding Rossmann-fold domains"/>
    <property type="match status" value="1"/>
</dbReference>
<evidence type="ECO:0000256" key="1">
    <source>
        <dbReference type="ARBA" id="ARBA00023002"/>
    </source>
</evidence>
<dbReference type="Pfam" id="PF16884">
    <property type="entry name" value="ADH_N_2"/>
    <property type="match status" value="1"/>
</dbReference>
<dbReference type="InterPro" id="IPR011032">
    <property type="entry name" value="GroES-like_sf"/>
</dbReference>
<proteinExistence type="predicted"/>
<dbReference type="Proteomes" id="UP000250416">
    <property type="component" value="Unassembled WGS sequence"/>
</dbReference>
<comment type="caution">
    <text evidence="4">The sequence shown here is derived from an EMBL/GenBank/DDBJ whole genome shotgun (WGS) entry which is preliminary data.</text>
</comment>
<dbReference type="InterPro" id="IPR020843">
    <property type="entry name" value="ER"/>
</dbReference>
<dbReference type="EMBL" id="UARD01000021">
    <property type="protein sequence ID" value="SPV20532.1"/>
    <property type="molecule type" value="Genomic_DNA"/>
</dbReference>
<dbReference type="Gene3D" id="3.90.180.10">
    <property type="entry name" value="Medium-chain alcohol dehydrogenases, catalytic domain"/>
    <property type="match status" value="1"/>
</dbReference>
<keyword evidence="1 4" id="KW-0560">Oxidoreductase</keyword>
<sequence length="349" mass="38212">MSEIDFQHQPSHNTLVHQVERPRGEPRREHFNFVRQPLAPLAPGEVLVKNWHFSVDPYMRECMDGDWALHAPLEGRTIGQVLRSTDAALQPGDWVFHRQGWRTYAQLSAQALRIIRPAKDVPLTTWLSILGGTGLTAWVALTRIARLQPGESVYVSAAAGGVGTAASQFARLLGAGRIVGSTSSADKARRLTSDFAYSDVFVYRTGQVGAQLRERAPEGIDIYLDNVGGEQLEAAIASLRDHGRAALIGAVAQYSALQPPVAPRNLFDAVGKSLTLQGFLVKNYTSLQQELEDFAIPHLQRREIVAAETITKGFDNIVEAFLSMLSGGNLGKAIVSIDAEDAEVRRLVR</sequence>
<protein>
    <submittedName>
        <fullName evidence="4">Zinc-containing alcohol dehydrogenase superfamily protein</fullName>
        <ecNumber evidence="4">1.3.1.-</ecNumber>
        <ecNumber evidence="4">1.3.1.74</ecNumber>
    </submittedName>
</protein>
<dbReference type="EC" id="1.3.1.74" evidence="4"/>
<evidence type="ECO:0000313" key="4">
    <source>
        <dbReference type="EMBL" id="SPV20532.1"/>
    </source>
</evidence>
<dbReference type="EC" id="1.3.1.-" evidence="4"/>
<feature type="region of interest" description="Disordered" evidence="2">
    <location>
        <begin position="1"/>
        <end position="23"/>
    </location>
</feature>
<evidence type="ECO:0000256" key="2">
    <source>
        <dbReference type="SAM" id="MobiDB-lite"/>
    </source>
</evidence>
<dbReference type="InterPro" id="IPR041694">
    <property type="entry name" value="ADH_N_2"/>
</dbReference>
<name>A0AAE8NGE5_BURCE</name>
<feature type="domain" description="Enoyl reductase (ER)" evidence="3">
    <location>
        <begin position="27"/>
        <end position="335"/>
    </location>
</feature>
<reference evidence="4 5" key="1">
    <citation type="submission" date="2018-06" db="EMBL/GenBank/DDBJ databases">
        <authorList>
            <consortium name="Pathogen Informatics"/>
            <person name="Doyle S."/>
        </authorList>
    </citation>
    <scope>NUCLEOTIDE SEQUENCE [LARGE SCALE GENOMIC DNA]</scope>
    <source>
        <strain evidence="4 5">NCTC10661</strain>
    </source>
</reference>
<dbReference type="AlphaFoldDB" id="A0AAE8NGE5"/>
<dbReference type="Gene3D" id="3.40.50.720">
    <property type="entry name" value="NAD(P)-binding Rossmann-like Domain"/>
    <property type="match status" value="1"/>
</dbReference>
<dbReference type="GO" id="GO:0032440">
    <property type="term" value="F:2-alkenal reductase [NAD(P)H] activity"/>
    <property type="evidence" value="ECO:0007669"/>
    <property type="project" value="UniProtKB-EC"/>
</dbReference>
<gene>
    <name evidence="4" type="primary">curA_5</name>
    <name evidence="4" type="ORF">NCTC10661_03898</name>
</gene>
<dbReference type="RefSeq" id="WP_060221539.1">
    <property type="nucleotide sequence ID" value="NZ_CADEUP010000003.1"/>
</dbReference>
<dbReference type="CDD" id="cd05288">
    <property type="entry name" value="PGDH"/>
    <property type="match status" value="1"/>
</dbReference>
<organism evidence="4 5">
    <name type="scientific">Burkholderia cepacia</name>
    <name type="common">Pseudomonas cepacia</name>
    <dbReference type="NCBI Taxonomy" id="292"/>
    <lineage>
        <taxon>Bacteria</taxon>
        <taxon>Pseudomonadati</taxon>
        <taxon>Pseudomonadota</taxon>
        <taxon>Betaproteobacteria</taxon>
        <taxon>Burkholderiales</taxon>
        <taxon>Burkholderiaceae</taxon>
        <taxon>Burkholderia</taxon>
        <taxon>Burkholderia cepacia complex</taxon>
    </lineage>
</organism>
<dbReference type="InterPro" id="IPR045010">
    <property type="entry name" value="MDR_fam"/>
</dbReference>
<dbReference type="Pfam" id="PF00107">
    <property type="entry name" value="ADH_zinc_N"/>
    <property type="match status" value="1"/>
</dbReference>
<evidence type="ECO:0000259" key="3">
    <source>
        <dbReference type="SMART" id="SM00829"/>
    </source>
</evidence>